<dbReference type="Proteomes" id="UP000538196">
    <property type="component" value="Unassembled WGS sequence"/>
</dbReference>
<dbReference type="InterPro" id="IPR000415">
    <property type="entry name" value="Nitroreductase-like"/>
</dbReference>
<organism evidence="1 2">
    <name type="scientific">Leifsonia aquatica</name>
    <name type="common">Corynebacterium aquaticum</name>
    <dbReference type="NCBI Taxonomy" id="144185"/>
    <lineage>
        <taxon>Bacteria</taxon>
        <taxon>Bacillati</taxon>
        <taxon>Actinomycetota</taxon>
        <taxon>Actinomycetes</taxon>
        <taxon>Micrococcales</taxon>
        <taxon>Microbacteriaceae</taxon>
        <taxon>Leifsonia</taxon>
    </lineage>
</organism>
<name>A0A7W4UWH3_LEIAQ</name>
<dbReference type="EMBL" id="JACHVP010000002">
    <property type="protein sequence ID" value="MBB2967513.1"/>
    <property type="molecule type" value="Genomic_DNA"/>
</dbReference>
<dbReference type="Gene3D" id="3.40.109.10">
    <property type="entry name" value="NADH Oxidase"/>
    <property type="match status" value="1"/>
</dbReference>
<comment type="caution">
    <text evidence="1">The sequence shown here is derived from an EMBL/GenBank/DDBJ whole genome shotgun (WGS) entry which is preliminary data.</text>
</comment>
<dbReference type="AlphaFoldDB" id="A0A7W4UWH3"/>
<proteinExistence type="predicted"/>
<dbReference type="GO" id="GO:0016491">
    <property type="term" value="F:oxidoreductase activity"/>
    <property type="evidence" value="ECO:0007669"/>
    <property type="project" value="InterPro"/>
</dbReference>
<evidence type="ECO:0000313" key="2">
    <source>
        <dbReference type="Proteomes" id="UP000538196"/>
    </source>
</evidence>
<accession>A0A7W4UWH3</accession>
<keyword evidence="2" id="KW-1185">Reference proteome</keyword>
<reference evidence="1 2" key="1">
    <citation type="submission" date="2020-08" db="EMBL/GenBank/DDBJ databases">
        <title>Sequencing the genomes of 1000 actinobacteria strains.</title>
        <authorList>
            <person name="Klenk H.-P."/>
        </authorList>
    </citation>
    <scope>NUCLEOTIDE SEQUENCE [LARGE SCALE GENOMIC DNA]</scope>
    <source>
        <strain evidence="1 2">DSM 20146</strain>
    </source>
</reference>
<protein>
    <submittedName>
        <fullName evidence="1">SagB-type dehydrogenase family enzyme</fullName>
    </submittedName>
</protein>
<sequence length="241" mass="25848">MLERAPLPAQERNTTGLDLLDASFLIGREGPSIELTLNRRPETTFGHMLATRRSVRPDEPCSLSDIIDLLWYLHLPTTSWIADDGYRERQMPAPSAGGRHPLSLLVVATSLTDSPPGVWAISPADKPVLVPVEIPAETIGKILAAAATALRASEPPPVLLVAVARSARTLSKYPWGKSLIWRDAGALLNTAHLVAHDLDLDSCLVGISETVCIPLPNTDEQLYDVGALAVGGRTTNATAED</sequence>
<gene>
    <name evidence="1" type="ORF">FHX33_002276</name>
</gene>
<dbReference type="SUPFAM" id="SSF55469">
    <property type="entry name" value="FMN-dependent nitroreductase-like"/>
    <property type="match status" value="1"/>
</dbReference>
<evidence type="ECO:0000313" key="1">
    <source>
        <dbReference type="EMBL" id="MBB2967513.1"/>
    </source>
</evidence>